<evidence type="ECO:0000313" key="1">
    <source>
        <dbReference type="EMBL" id="BCJ47561.1"/>
    </source>
</evidence>
<sequence>MGLKRFFSGNQRSEPAEVVPQDTPDDLLAMLALLDRDGFSPDIVAWLDPARGREDFQALARKGLVRENIPTLWAVDPAAATAAKNKDVSAGVIDRRIAHVVEALQLILEAQRRGSASVASLFELMRHASSLFEAFTLVSGRGLARESIWPVGQIMIWTTLELQAHTGAAEANELAASVIATFRTNIGEQNEYALSVAAALSSVHEDAEDWARTVDVLEWVCAGFAHELGPDAEQTVTAEVNLANAYTNLGRPGQAVDLLTGTLARHLRSHPDSDGQGPAILNQLARAYRADGRDKEAIPIFVRAMAALGDPDEVWLGLGVELIKAYRATGDDERADALYARVMAAAKAKWGDFDPDALP</sequence>
<dbReference type="RefSeq" id="WP_189329958.1">
    <property type="nucleotide sequence ID" value="NZ_AP023356.1"/>
</dbReference>
<dbReference type="Proteomes" id="UP000676967">
    <property type="component" value="Chromosome"/>
</dbReference>
<dbReference type="SUPFAM" id="SSF48452">
    <property type="entry name" value="TPR-like"/>
    <property type="match status" value="1"/>
</dbReference>
<name>A0ABM7M7F9_9ACTN</name>
<keyword evidence="2" id="KW-1185">Reference proteome</keyword>
<evidence type="ECO:0008006" key="3">
    <source>
        <dbReference type="Google" id="ProtNLM"/>
    </source>
</evidence>
<dbReference type="InterPro" id="IPR019734">
    <property type="entry name" value="TPR_rpt"/>
</dbReference>
<accession>A0ABM7M7F9</accession>
<dbReference type="Pfam" id="PF13176">
    <property type="entry name" value="TPR_7"/>
    <property type="match status" value="1"/>
</dbReference>
<gene>
    <name evidence="1" type="ORF">Aiant_82180</name>
</gene>
<dbReference type="InterPro" id="IPR011990">
    <property type="entry name" value="TPR-like_helical_dom_sf"/>
</dbReference>
<dbReference type="Gene3D" id="1.25.40.10">
    <property type="entry name" value="Tetratricopeptide repeat domain"/>
    <property type="match status" value="1"/>
</dbReference>
<organism evidence="1 2">
    <name type="scientific">Actinoplanes ianthinogenes</name>
    <dbReference type="NCBI Taxonomy" id="122358"/>
    <lineage>
        <taxon>Bacteria</taxon>
        <taxon>Bacillati</taxon>
        <taxon>Actinomycetota</taxon>
        <taxon>Actinomycetes</taxon>
        <taxon>Micromonosporales</taxon>
        <taxon>Micromonosporaceae</taxon>
        <taxon>Actinoplanes</taxon>
    </lineage>
</organism>
<proteinExistence type="predicted"/>
<dbReference type="Pfam" id="PF13424">
    <property type="entry name" value="TPR_12"/>
    <property type="match status" value="1"/>
</dbReference>
<dbReference type="EMBL" id="AP023356">
    <property type="protein sequence ID" value="BCJ47561.1"/>
    <property type="molecule type" value="Genomic_DNA"/>
</dbReference>
<evidence type="ECO:0000313" key="2">
    <source>
        <dbReference type="Proteomes" id="UP000676967"/>
    </source>
</evidence>
<protein>
    <recommendedName>
        <fullName evidence="3">Tetratricopeptide repeat protein</fullName>
    </recommendedName>
</protein>
<reference evidence="1 2" key="1">
    <citation type="submission" date="2020-08" db="EMBL/GenBank/DDBJ databases">
        <title>Whole genome shotgun sequence of Actinoplanes ianthinogenes NBRC 13996.</title>
        <authorList>
            <person name="Komaki H."/>
            <person name="Tamura T."/>
        </authorList>
    </citation>
    <scope>NUCLEOTIDE SEQUENCE [LARGE SCALE GENOMIC DNA]</scope>
    <source>
        <strain evidence="1 2">NBRC 13996</strain>
    </source>
</reference>